<dbReference type="SUPFAM" id="SSF53623">
    <property type="entry name" value="MurD-like peptide ligases, catalytic domain"/>
    <property type="match status" value="1"/>
</dbReference>
<evidence type="ECO:0000256" key="12">
    <source>
        <dbReference type="SAM" id="MobiDB-lite"/>
    </source>
</evidence>
<evidence type="ECO:0000313" key="16">
    <source>
        <dbReference type="EMBL" id="GAA4406490.1"/>
    </source>
</evidence>
<keyword evidence="8 10" id="KW-0131">Cell cycle</keyword>
<dbReference type="HAMAP" id="MF_02019">
    <property type="entry name" value="MurF"/>
    <property type="match status" value="1"/>
</dbReference>
<evidence type="ECO:0000256" key="5">
    <source>
        <dbReference type="ARBA" id="ARBA00022840"/>
    </source>
</evidence>
<evidence type="ECO:0000256" key="9">
    <source>
        <dbReference type="ARBA" id="ARBA00023316"/>
    </source>
</evidence>
<evidence type="ECO:0000256" key="7">
    <source>
        <dbReference type="ARBA" id="ARBA00022984"/>
    </source>
</evidence>
<evidence type="ECO:0000259" key="15">
    <source>
        <dbReference type="Pfam" id="PF08245"/>
    </source>
</evidence>
<keyword evidence="6 10" id="KW-0133">Cell shape</keyword>
<dbReference type="EMBL" id="BAABGM010000013">
    <property type="protein sequence ID" value="GAA4406490.1"/>
    <property type="molecule type" value="Genomic_DNA"/>
</dbReference>
<evidence type="ECO:0000313" key="17">
    <source>
        <dbReference type="Proteomes" id="UP001500945"/>
    </source>
</evidence>
<evidence type="ECO:0000256" key="4">
    <source>
        <dbReference type="ARBA" id="ARBA00022741"/>
    </source>
</evidence>
<keyword evidence="17" id="KW-1185">Reference proteome</keyword>
<accession>A0ABP8KH41</accession>
<organism evidence="16 17">
    <name type="scientific">Fodinibacter luteus</name>
    <dbReference type="NCBI Taxonomy" id="552064"/>
    <lineage>
        <taxon>Bacteria</taxon>
        <taxon>Bacillati</taxon>
        <taxon>Actinomycetota</taxon>
        <taxon>Actinomycetes</taxon>
        <taxon>Micrococcales</taxon>
        <taxon>Intrasporangiaceae</taxon>
        <taxon>Fodinibacter (ex Wang et al. 2009)</taxon>
    </lineage>
</organism>
<dbReference type="InterPro" id="IPR000713">
    <property type="entry name" value="Mur_ligase_N"/>
</dbReference>
<feature type="domain" description="Mur ligase N-terminal catalytic" evidence="13">
    <location>
        <begin position="35"/>
        <end position="78"/>
    </location>
</feature>
<evidence type="ECO:0000256" key="10">
    <source>
        <dbReference type="HAMAP-Rule" id="MF_02019"/>
    </source>
</evidence>
<dbReference type="PANTHER" id="PTHR43024:SF1">
    <property type="entry name" value="UDP-N-ACETYLMURAMOYL-TRIPEPTIDE--D-ALANYL-D-ALANINE LIGASE"/>
    <property type="match status" value="1"/>
</dbReference>
<comment type="function">
    <text evidence="10 11">Involved in cell wall formation. Catalyzes the final step in the synthesis of UDP-N-acetylmuramoyl-pentapeptide, the precursor of murein.</text>
</comment>
<dbReference type="GO" id="GO:0016874">
    <property type="term" value="F:ligase activity"/>
    <property type="evidence" value="ECO:0007669"/>
    <property type="project" value="UniProtKB-KW"/>
</dbReference>
<feature type="domain" description="Mur ligase central" evidence="15">
    <location>
        <begin position="112"/>
        <end position="299"/>
    </location>
</feature>
<evidence type="ECO:0000256" key="6">
    <source>
        <dbReference type="ARBA" id="ARBA00022960"/>
    </source>
</evidence>
<dbReference type="InterPro" id="IPR051046">
    <property type="entry name" value="MurCDEF_CellWall_CoF430Synth"/>
</dbReference>
<feature type="binding site" evidence="10">
    <location>
        <begin position="114"/>
        <end position="120"/>
    </location>
    <ligand>
        <name>ATP</name>
        <dbReference type="ChEBI" id="CHEBI:30616"/>
    </ligand>
</feature>
<dbReference type="InterPro" id="IPR036565">
    <property type="entry name" value="Mur-like_cat_sf"/>
</dbReference>
<dbReference type="InterPro" id="IPR036615">
    <property type="entry name" value="Mur_ligase_C_dom_sf"/>
</dbReference>
<name>A0ABP8KH41_9MICO</name>
<dbReference type="Gene3D" id="3.90.190.20">
    <property type="entry name" value="Mur ligase, C-terminal domain"/>
    <property type="match status" value="1"/>
</dbReference>
<dbReference type="Pfam" id="PF08245">
    <property type="entry name" value="Mur_ligase_M"/>
    <property type="match status" value="1"/>
</dbReference>
<dbReference type="EC" id="6.3.2.10" evidence="10 11"/>
<dbReference type="NCBIfam" id="TIGR01143">
    <property type="entry name" value="murF"/>
    <property type="match status" value="1"/>
</dbReference>
<comment type="caution">
    <text evidence="16">The sequence shown here is derived from an EMBL/GenBank/DDBJ whole genome shotgun (WGS) entry which is preliminary data.</text>
</comment>
<keyword evidence="9 10" id="KW-0961">Cell wall biogenesis/degradation</keyword>
<dbReference type="Proteomes" id="UP001500945">
    <property type="component" value="Unassembled WGS sequence"/>
</dbReference>
<evidence type="ECO:0000259" key="14">
    <source>
        <dbReference type="Pfam" id="PF02875"/>
    </source>
</evidence>
<keyword evidence="2 10" id="KW-0436">Ligase</keyword>
<dbReference type="PANTHER" id="PTHR43024">
    <property type="entry name" value="UDP-N-ACETYLMURAMOYL-TRIPEPTIDE--D-ALANYL-D-ALANINE LIGASE"/>
    <property type="match status" value="1"/>
</dbReference>
<reference evidence="17" key="1">
    <citation type="journal article" date="2019" name="Int. J. Syst. Evol. Microbiol.">
        <title>The Global Catalogue of Microorganisms (GCM) 10K type strain sequencing project: providing services to taxonomists for standard genome sequencing and annotation.</title>
        <authorList>
            <consortium name="The Broad Institute Genomics Platform"/>
            <consortium name="The Broad Institute Genome Sequencing Center for Infectious Disease"/>
            <person name="Wu L."/>
            <person name="Ma J."/>
        </authorList>
    </citation>
    <scope>NUCLEOTIDE SEQUENCE [LARGE SCALE GENOMIC DNA]</scope>
    <source>
        <strain evidence="17">JCM 17809</strain>
    </source>
</reference>
<dbReference type="InterPro" id="IPR004101">
    <property type="entry name" value="Mur_ligase_C"/>
</dbReference>
<evidence type="ECO:0000256" key="1">
    <source>
        <dbReference type="ARBA" id="ARBA00022490"/>
    </source>
</evidence>
<evidence type="ECO:0000256" key="2">
    <source>
        <dbReference type="ARBA" id="ARBA00022598"/>
    </source>
</evidence>
<comment type="subcellular location">
    <subcellularLocation>
        <location evidence="10 11">Cytoplasm</location>
    </subcellularLocation>
</comment>
<dbReference type="InterPro" id="IPR005863">
    <property type="entry name" value="UDP-N-AcMur_synth"/>
</dbReference>
<feature type="domain" description="Mur ligase C-terminal" evidence="14">
    <location>
        <begin position="323"/>
        <end position="467"/>
    </location>
</feature>
<dbReference type="InterPro" id="IPR013221">
    <property type="entry name" value="Mur_ligase_cen"/>
</dbReference>
<sequence>MIALTLAEVARATGGRLEVPSGVRPDAVVVDGPVVTDSREAGPGSLYVARLGEHADGHDFVAGAVERGAVAALVSRPVEGVPCVVVDDTELAFGALAREVVARVPGLAVVGITGSSGKTSTKDLLGTVLAGAGPTVAPVGSYNSEIGVPLTVCRVTSGTRFLVVEMGARGIGHVAHLARVAPPRVGVVLNVGTAHVGEFGSRAAIATAKAELVAALPADGVAVLNADDPVVRDMAAVTTARVVLVGEAEDAQVRAGDVELDAGGRPTFTVHAPQGTRVVRLGLVGRHHVGNALAVLAVATELGMPFEEVCAALESARPVSRWRMEVVERADGVTLVNDAYNANPDSMRAALAALERMGQGRRTWAVLGTMLELGDESEVLHAQVGADVVAHGVDELVVVGEAAAALAAGARDAFDHPATSGRSGVPTPDLPDVGGTRVRTVPDADAAHDLLDTELRPGDVVLFKSSRDAGLRLLGDRLAGQREDLT</sequence>
<comment type="catalytic activity">
    <reaction evidence="10 11">
        <text>D-alanyl-D-alanine + UDP-N-acetyl-alpha-D-muramoyl-L-alanyl-gamma-D-glutamyl-meso-2,6-diaminopimelate + ATP = UDP-N-acetyl-alpha-D-muramoyl-L-alanyl-gamma-D-glutamyl-meso-2,6-diaminopimeloyl-D-alanyl-D-alanine + ADP + phosphate + H(+)</text>
        <dbReference type="Rhea" id="RHEA:28374"/>
        <dbReference type="ChEBI" id="CHEBI:15378"/>
        <dbReference type="ChEBI" id="CHEBI:30616"/>
        <dbReference type="ChEBI" id="CHEBI:43474"/>
        <dbReference type="ChEBI" id="CHEBI:57822"/>
        <dbReference type="ChEBI" id="CHEBI:61386"/>
        <dbReference type="ChEBI" id="CHEBI:83905"/>
        <dbReference type="ChEBI" id="CHEBI:456216"/>
        <dbReference type="EC" id="6.3.2.10"/>
    </reaction>
</comment>
<keyword evidence="5 10" id="KW-0067">ATP-binding</keyword>
<dbReference type="SUPFAM" id="SSF63418">
    <property type="entry name" value="MurE/MurF N-terminal domain"/>
    <property type="match status" value="1"/>
</dbReference>
<dbReference type="InterPro" id="IPR035911">
    <property type="entry name" value="MurE/MurF_N"/>
</dbReference>
<dbReference type="Pfam" id="PF01225">
    <property type="entry name" value="Mur_ligase"/>
    <property type="match status" value="1"/>
</dbReference>
<evidence type="ECO:0000259" key="13">
    <source>
        <dbReference type="Pfam" id="PF01225"/>
    </source>
</evidence>
<dbReference type="SUPFAM" id="SSF53244">
    <property type="entry name" value="MurD-like peptide ligases, peptide-binding domain"/>
    <property type="match status" value="1"/>
</dbReference>
<dbReference type="RefSeq" id="WP_345205608.1">
    <property type="nucleotide sequence ID" value="NZ_BAABGM010000013.1"/>
</dbReference>
<evidence type="ECO:0000256" key="3">
    <source>
        <dbReference type="ARBA" id="ARBA00022618"/>
    </source>
</evidence>
<dbReference type="Gene3D" id="3.40.1390.10">
    <property type="entry name" value="MurE/MurF, N-terminal domain"/>
    <property type="match status" value="1"/>
</dbReference>
<evidence type="ECO:0000256" key="11">
    <source>
        <dbReference type="RuleBase" id="RU004136"/>
    </source>
</evidence>
<keyword evidence="4 10" id="KW-0547">Nucleotide-binding</keyword>
<evidence type="ECO:0000256" key="8">
    <source>
        <dbReference type="ARBA" id="ARBA00023306"/>
    </source>
</evidence>
<proteinExistence type="inferred from homology"/>
<comment type="pathway">
    <text evidence="10 11">Cell wall biogenesis; peptidoglycan biosynthesis.</text>
</comment>
<gene>
    <name evidence="10" type="primary">murF</name>
    <name evidence="16" type="ORF">GCM10023168_21410</name>
</gene>
<comment type="similarity">
    <text evidence="10">Belongs to the MurCDEF family. MurF subfamily.</text>
</comment>
<keyword evidence="7 10" id="KW-0573">Peptidoglycan synthesis</keyword>
<feature type="region of interest" description="Disordered" evidence="12">
    <location>
        <begin position="415"/>
        <end position="435"/>
    </location>
</feature>
<protein>
    <recommendedName>
        <fullName evidence="10 11">UDP-N-acetylmuramoyl-tripeptide--D-alanyl-D-alanine ligase</fullName>
        <ecNumber evidence="10 11">6.3.2.10</ecNumber>
    </recommendedName>
    <alternativeName>
        <fullName evidence="10">D-alanyl-D-alanine-adding enzyme</fullName>
    </alternativeName>
</protein>
<keyword evidence="1 10" id="KW-0963">Cytoplasm</keyword>
<keyword evidence="3 10" id="KW-0132">Cell division</keyword>
<dbReference type="Gene3D" id="3.40.1190.10">
    <property type="entry name" value="Mur-like, catalytic domain"/>
    <property type="match status" value="1"/>
</dbReference>
<dbReference type="Pfam" id="PF02875">
    <property type="entry name" value="Mur_ligase_C"/>
    <property type="match status" value="1"/>
</dbReference>